<dbReference type="CDD" id="cd00063">
    <property type="entry name" value="FN3"/>
    <property type="match status" value="1"/>
</dbReference>
<keyword evidence="8" id="KW-0472">Membrane</keyword>
<evidence type="ECO:0000256" key="9">
    <source>
        <dbReference type="SAM" id="SignalP"/>
    </source>
</evidence>
<keyword evidence="2 12" id="KW-0121">Carboxypeptidase</keyword>
<accession>W7U5F9</accession>
<dbReference type="OrthoDB" id="192887at2759"/>
<dbReference type="InterPro" id="IPR000742">
    <property type="entry name" value="EGF"/>
</dbReference>
<dbReference type="InterPro" id="IPR033124">
    <property type="entry name" value="Ser_caboxypep_his_AS"/>
</dbReference>
<evidence type="ECO:0000313" key="12">
    <source>
        <dbReference type="EMBL" id="EWM28021.1"/>
    </source>
</evidence>
<name>W7U5F9_9STRA</name>
<dbReference type="SUPFAM" id="SSF53474">
    <property type="entry name" value="alpha/beta-Hydrolases"/>
    <property type="match status" value="1"/>
</dbReference>
<feature type="compositionally biased region" description="Gly residues" evidence="7">
    <location>
        <begin position="1009"/>
        <end position="1020"/>
    </location>
</feature>
<dbReference type="GO" id="GO:0006508">
    <property type="term" value="P:proteolysis"/>
    <property type="evidence" value="ECO:0007669"/>
    <property type="project" value="UniProtKB-KW"/>
</dbReference>
<dbReference type="PRINTS" id="PR00724">
    <property type="entry name" value="CRBOXYPTASEC"/>
</dbReference>
<keyword evidence="5" id="KW-0378">Hydrolase</keyword>
<evidence type="ECO:0000313" key="13">
    <source>
        <dbReference type="Proteomes" id="UP000019335"/>
    </source>
</evidence>
<dbReference type="PANTHER" id="PTHR11802">
    <property type="entry name" value="SERINE PROTEASE FAMILY S10 SERINE CARBOXYPEPTIDASE"/>
    <property type="match status" value="1"/>
</dbReference>
<evidence type="ECO:0000256" key="8">
    <source>
        <dbReference type="SAM" id="Phobius"/>
    </source>
</evidence>
<dbReference type="InterPro" id="IPR036116">
    <property type="entry name" value="FN3_sf"/>
</dbReference>
<feature type="transmembrane region" description="Helical" evidence="8">
    <location>
        <begin position="919"/>
        <end position="937"/>
    </location>
</feature>
<dbReference type="GO" id="GO:0004185">
    <property type="term" value="F:serine-type carboxypeptidase activity"/>
    <property type="evidence" value="ECO:0007669"/>
    <property type="project" value="InterPro"/>
</dbReference>
<evidence type="ECO:0000256" key="5">
    <source>
        <dbReference type="ARBA" id="ARBA00022801"/>
    </source>
</evidence>
<dbReference type="InterPro" id="IPR013783">
    <property type="entry name" value="Ig-like_fold"/>
</dbReference>
<evidence type="ECO:0000256" key="7">
    <source>
        <dbReference type="SAM" id="MobiDB-lite"/>
    </source>
</evidence>
<dbReference type="Proteomes" id="UP000019335">
    <property type="component" value="Chromosome 5"/>
</dbReference>
<feature type="signal peptide" evidence="9">
    <location>
        <begin position="1"/>
        <end position="19"/>
    </location>
</feature>
<keyword evidence="8" id="KW-1133">Transmembrane helix</keyword>
<dbReference type="Gene3D" id="2.60.40.10">
    <property type="entry name" value="Immunoglobulins"/>
    <property type="match status" value="1"/>
</dbReference>
<evidence type="ECO:0000256" key="1">
    <source>
        <dbReference type="ARBA" id="ARBA00009431"/>
    </source>
</evidence>
<evidence type="ECO:0000256" key="3">
    <source>
        <dbReference type="ARBA" id="ARBA00022670"/>
    </source>
</evidence>
<evidence type="ECO:0000256" key="4">
    <source>
        <dbReference type="ARBA" id="ARBA00022729"/>
    </source>
</evidence>
<feature type="chain" id="PRO_5004904874" evidence="9">
    <location>
        <begin position="20"/>
        <end position="1038"/>
    </location>
</feature>
<evidence type="ECO:0000256" key="6">
    <source>
        <dbReference type="ARBA" id="ARBA00023180"/>
    </source>
</evidence>
<keyword evidence="8" id="KW-0812">Transmembrane</keyword>
<sequence>MTIIPTLILLVLLANEGASVRRLDSTFSERDARRSLEAERLEAEGFRRLKERGLAADATSPDEHLVKQLPGLADDAFPTRQWAGLLTVDEAIEGKYFYWFVEAASDAANKPLLIWLNGGPGCSSMDGFFLEHGPFKVLDDMSLSVHPYSWHHVANVVYVDQPVGTGFSFTGRRQYCDEDDCINKHMYSFLQAFAKLHKDLVLPTGTEIKTKPIFFSGESQAGHYIPSMVDYIMQQNPKAASPEVVLDVQGMAIGNGWFDPPNQYDVSDYAHGAGLISEGQYHTLQKKRQECNSLLAQGKYYTPICFALLDLVVGSTGTDQTGFVSFYDYRKYDHPGDRVFPPGHRTAEQYMNLPQVKEALHAGESPLRFQECTDPPYDALKHQDGLGVTEQVGRILEGGVRALFFNGAFDVICNHMGNEAALQALKWSGQDAFHEARRAVWIPEGGGAAGEGKPGGFAKSSGALTYLVVAGAGHMVPLDVPVAALDMMTRFVNLKSFDDKLQGIEMTVVPEDTVAASSATALNGAGETPTAPQTPTLRKVTASETESGVVAFDVEGVDGQEQAVQSEELWYTVLVNPGGSILVPRQSDAGEEDADVAQPGPLLLTDLKEGVDYTFQVLANNVVGASKPSEPARLVLGCGGPSGAGGPNVTTCEHGLCGLDAVMDEKRCFCYAGWGGSGCQVAGPVVSDSTAAKGGNKKQDSGAKEGVGNGRVTFVVDQSCTDAQVSEECALRFTVPLHLNAHASSEDKEGGGKSSEWSVLDGPEETNAFEGMLRRDLAQILDVRKEQVELRALQPLKATAHQLPGASGGSRLLEDTATATPPAETPSEEKGGPTPGVEGPMALTFDVLHPLDPSGTVKRFTSVWAMPQGPLSFGLVTSNFDVNRNAEVLLLAQGTPLPGLLDSSSSPDVILEKKTKRTATLSFAVILFLGAVVLMIVRYSRRKLGFGPGGTGSGAQQRRRQEMQGGGGRRRMDSPEDQDLDHDIVLDGSGDDGTVVEIMEMRMPTGSQGSRGGSGLGGSGSILSRIVPDKDGADERLV</sequence>
<dbReference type="SUPFAM" id="SSF49265">
    <property type="entry name" value="Fibronectin type III"/>
    <property type="match status" value="1"/>
</dbReference>
<comment type="caution">
    <text evidence="12">The sequence shown here is derived from an EMBL/GenBank/DDBJ whole genome shotgun (WGS) entry which is preliminary data.</text>
</comment>
<feature type="compositionally biased region" description="Basic and acidic residues" evidence="7">
    <location>
        <begin position="1027"/>
        <end position="1038"/>
    </location>
</feature>
<keyword evidence="13" id="KW-1185">Reference proteome</keyword>
<proteinExistence type="inferred from homology"/>
<protein>
    <submittedName>
        <fullName evidence="12">Pheromone processing carboxypeptidase</fullName>
    </submittedName>
</protein>
<organism evidence="12 13">
    <name type="scientific">Nannochloropsis gaditana</name>
    <dbReference type="NCBI Taxonomy" id="72520"/>
    <lineage>
        <taxon>Eukaryota</taxon>
        <taxon>Sar</taxon>
        <taxon>Stramenopiles</taxon>
        <taxon>Ochrophyta</taxon>
        <taxon>Eustigmatophyceae</taxon>
        <taxon>Eustigmatales</taxon>
        <taxon>Monodopsidaceae</taxon>
        <taxon>Nannochloropsis</taxon>
    </lineage>
</organism>
<dbReference type="PROSITE" id="PS00022">
    <property type="entry name" value="EGF_1"/>
    <property type="match status" value="1"/>
</dbReference>
<feature type="region of interest" description="Disordered" evidence="7">
    <location>
        <begin position="947"/>
        <end position="991"/>
    </location>
</feature>
<dbReference type="InterPro" id="IPR029058">
    <property type="entry name" value="AB_hydrolase_fold"/>
</dbReference>
<feature type="domain" description="EGF-like" evidence="10 11">
    <location>
        <begin position="668"/>
        <end position="679"/>
    </location>
</feature>
<dbReference type="PROSITE" id="PS01186">
    <property type="entry name" value="EGF_2"/>
    <property type="match status" value="1"/>
</dbReference>
<gene>
    <name evidence="12" type="ORF">Naga_100008g60</name>
</gene>
<comment type="similarity">
    <text evidence="1">Belongs to the peptidase S10 family.</text>
</comment>
<feature type="region of interest" description="Disordered" evidence="7">
    <location>
        <begin position="801"/>
        <end position="839"/>
    </location>
</feature>
<dbReference type="EMBL" id="AZIL01000356">
    <property type="protein sequence ID" value="EWM28021.1"/>
    <property type="molecule type" value="Genomic_DNA"/>
</dbReference>
<dbReference type="PROSITE" id="PS00560">
    <property type="entry name" value="CARBOXYPEPT_SER_HIS"/>
    <property type="match status" value="1"/>
</dbReference>
<keyword evidence="3" id="KW-0645">Protease</keyword>
<keyword evidence="6" id="KW-0325">Glycoprotein</keyword>
<evidence type="ECO:0000256" key="2">
    <source>
        <dbReference type="ARBA" id="ARBA00022645"/>
    </source>
</evidence>
<dbReference type="InterPro" id="IPR003961">
    <property type="entry name" value="FN3_dom"/>
</dbReference>
<dbReference type="AlphaFoldDB" id="W7U5F9"/>
<reference evidence="12 13" key="1">
    <citation type="journal article" date="2014" name="Mol. Plant">
        <title>Chromosome Scale Genome Assembly and Transcriptome Profiling of Nannochloropsis gaditana in Nitrogen Depletion.</title>
        <authorList>
            <person name="Corteggiani Carpinelli E."/>
            <person name="Telatin A."/>
            <person name="Vitulo N."/>
            <person name="Forcato C."/>
            <person name="D'Angelo M."/>
            <person name="Schiavon R."/>
            <person name="Vezzi A."/>
            <person name="Giacometti G.M."/>
            <person name="Morosinotto T."/>
            <person name="Valle G."/>
        </authorList>
    </citation>
    <scope>NUCLEOTIDE SEQUENCE [LARGE SCALE GENOMIC DNA]</scope>
    <source>
        <strain evidence="12 13">B-31</strain>
    </source>
</reference>
<dbReference type="Pfam" id="PF00450">
    <property type="entry name" value="Peptidase_S10"/>
    <property type="match status" value="1"/>
</dbReference>
<dbReference type="PANTHER" id="PTHR11802:SF3">
    <property type="entry name" value="RETINOID-INDUCIBLE SERINE CARBOXYPEPTIDASE"/>
    <property type="match status" value="1"/>
</dbReference>
<keyword evidence="4 9" id="KW-0732">Signal</keyword>
<evidence type="ECO:0000259" key="10">
    <source>
        <dbReference type="PROSITE" id="PS00022"/>
    </source>
</evidence>
<dbReference type="Gene3D" id="3.40.50.1820">
    <property type="entry name" value="alpha/beta hydrolase"/>
    <property type="match status" value="1"/>
</dbReference>
<feature type="region of interest" description="Disordered" evidence="7">
    <location>
        <begin position="1003"/>
        <end position="1038"/>
    </location>
</feature>
<evidence type="ECO:0000259" key="11">
    <source>
        <dbReference type="PROSITE" id="PS01186"/>
    </source>
</evidence>
<dbReference type="InterPro" id="IPR001563">
    <property type="entry name" value="Peptidase_S10"/>
</dbReference>